<dbReference type="InterPro" id="IPR015889">
    <property type="entry name" value="Intradiol_dOase_core"/>
</dbReference>
<evidence type="ECO:0000313" key="3">
    <source>
        <dbReference type="EMBL" id="POM74074.1"/>
    </source>
</evidence>
<dbReference type="AlphaFoldDB" id="A0A2P4Y8D9"/>
<comment type="caution">
    <text evidence="3">The sequence shown here is derived from an EMBL/GenBank/DDBJ whole genome shotgun (WGS) entry which is preliminary data.</text>
</comment>
<dbReference type="OrthoDB" id="122523at2759"/>
<feature type="domain" description="DDE-1" evidence="2">
    <location>
        <begin position="184"/>
        <end position="363"/>
    </location>
</feature>
<dbReference type="SUPFAM" id="SSF49482">
    <property type="entry name" value="Aromatic compound dioxygenase"/>
    <property type="match status" value="1"/>
</dbReference>
<keyword evidence="3" id="KW-0223">Dioxygenase</keyword>
<feature type="region of interest" description="Disordered" evidence="1">
    <location>
        <begin position="124"/>
        <end position="144"/>
    </location>
</feature>
<dbReference type="GO" id="GO:0016702">
    <property type="term" value="F:oxidoreductase activity, acting on single donors with incorporation of molecular oxygen, incorporation of two atoms of oxygen"/>
    <property type="evidence" value="ECO:0007669"/>
    <property type="project" value="InterPro"/>
</dbReference>
<dbReference type="Gene3D" id="2.60.130.10">
    <property type="entry name" value="Aromatic compound dioxygenase"/>
    <property type="match status" value="1"/>
</dbReference>
<reference evidence="3 4" key="1">
    <citation type="journal article" date="2017" name="Genome Biol. Evol.">
        <title>Phytophthora megakarya and P. palmivora, closely related causal agents of cacao black pod rot, underwent increases in genome sizes and gene numbers by different mechanisms.</title>
        <authorList>
            <person name="Ali S.S."/>
            <person name="Shao J."/>
            <person name="Lary D.J."/>
            <person name="Kronmiller B."/>
            <person name="Shen D."/>
            <person name="Strem M.D."/>
            <person name="Amoako-Attah I."/>
            <person name="Akrofi A.Y."/>
            <person name="Begoude B.A."/>
            <person name="Ten Hoopen G.M."/>
            <person name="Coulibaly K."/>
            <person name="Kebe B.I."/>
            <person name="Melnick R.L."/>
            <person name="Guiltinan M.J."/>
            <person name="Tyler B.M."/>
            <person name="Meinhardt L.W."/>
            <person name="Bailey B.A."/>
        </authorList>
    </citation>
    <scope>NUCLEOTIDE SEQUENCE [LARGE SCALE GENOMIC DNA]</scope>
    <source>
        <strain evidence="4">sbr112.9</strain>
    </source>
</reference>
<dbReference type="EMBL" id="NCKW01004936">
    <property type="protein sequence ID" value="POM74074.1"/>
    <property type="molecule type" value="Genomic_DNA"/>
</dbReference>
<gene>
    <name evidence="3" type="ORF">PHPALM_9011</name>
</gene>
<keyword evidence="3" id="KW-0560">Oxidoreductase</keyword>
<evidence type="ECO:0000313" key="4">
    <source>
        <dbReference type="Proteomes" id="UP000237271"/>
    </source>
</evidence>
<dbReference type="Pfam" id="PF03184">
    <property type="entry name" value="DDE_1"/>
    <property type="match status" value="1"/>
</dbReference>
<dbReference type="GO" id="GO:0003676">
    <property type="term" value="F:nucleic acid binding"/>
    <property type="evidence" value="ECO:0007669"/>
    <property type="project" value="InterPro"/>
</dbReference>
<keyword evidence="4" id="KW-1185">Reference proteome</keyword>
<evidence type="ECO:0000259" key="2">
    <source>
        <dbReference type="Pfam" id="PF03184"/>
    </source>
</evidence>
<evidence type="ECO:0000256" key="1">
    <source>
        <dbReference type="SAM" id="MobiDB-lite"/>
    </source>
</evidence>
<proteinExistence type="predicted"/>
<dbReference type="PANTHER" id="PTHR34315:SF1">
    <property type="entry name" value="INTRADIOL RING-CLEAVAGE DIOXYGENASES DOMAIN-CONTAINING PROTEIN-RELATED"/>
    <property type="match status" value="1"/>
</dbReference>
<sequence length="427" mass="47393">MTSIFPGHYQGRATHLHFVGNYNGKVLTNNTYSGGSVVHVGQFFFDDSLIAKVEKVTPYSTNTQAVTSNVDDMWLIKAAKTGYDPIMNYALLSTAISDGVFVWISLAVDLTAEYEVDAVSTLTGSPATSASDSGSGSSMNTTTTTTNSALSKFGRVSGIVLVLMTVLVLIKNYLDESAGKDKDRVTLMVLGDSIGTKYDPFMVLKPNHQSLKSEPERILHSSMALVINFGVSSVGSKTAELTIQFLIYHFSNRRNREEPILLLLDEFSGHWRTDVLIIARLLNVERMAIPAGYTFACQPADISWNKPLKDMLRKNWVEYMLQQLQNSRSSVPFKLKAPTRHERIGWTKDAWKSLSTTVIMSGFSKAQIIPKSSYSSQLNESDQRLLCIEPDWELFNTLLDQIPVVRHVVDPSRDIDTLASNRLESSG</sequence>
<name>A0A2P4Y8D9_9STRA</name>
<organism evidence="3 4">
    <name type="scientific">Phytophthora palmivora</name>
    <dbReference type="NCBI Taxonomy" id="4796"/>
    <lineage>
        <taxon>Eukaryota</taxon>
        <taxon>Sar</taxon>
        <taxon>Stramenopiles</taxon>
        <taxon>Oomycota</taxon>
        <taxon>Peronosporomycetes</taxon>
        <taxon>Peronosporales</taxon>
        <taxon>Peronosporaceae</taxon>
        <taxon>Phytophthora</taxon>
    </lineage>
</organism>
<dbReference type="PANTHER" id="PTHR34315">
    <property type="match status" value="1"/>
</dbReference>
<dbReference type="GO" id="GO:0005506">
    <property type="term" value="F:iron ion binding"/>
    <property type="evidence" value="ECO:0007669"/>
    <property type="project" value="InterPro"/>
</dbReference>
<protein>
    <submittedName>
        <fullName evidence="3">Extracellular dioxygenase</fullName>
    </submittedName>
</protein>
<accession>A0A2P4Y8D9</accession>
<dbReference type="Proteomes" id="UP000237271">
    <property type="component" value="Unassembled WGS sequence"/>
</dbReference>
<dbReference type="InterPro" id="IPR004875">
    <property type="entry name" value="DDE_SF_endonuclease_dom"/>
</dbReference>